<proteinExistence type="predicted"/>
<dbReference type="PROSITE" id="PS50222">
    <property type="entry name" value="EF_HAND_2"/>
    <property type="match status" value="1"/>
</dbReference>
<accession>A0AAE0CER7</accession>
<evidence type="ECO:0000259" key="3">
    <source>
        <dbReference type="PROSITE" id="PS50222"/>
    </source>
</evidence>
<dbReference type="PROSITE" id="PS50088">
    <property type="entry name" value="ANK_REPEAT"/>
    <property type="match status" value="1"/>
</dbReference>
<dbReference type="InterPro" id="IPR036770">
    <property type="entry name" value="Ankyrin_rpt-contain_sf"/>
</dbReference>
<dbReference type="CDD" id="cd00051">
    <property type="entry name" value="EFh"/>
    <property type="match status" value="1"/>
</dbReference>
<dbReference type="PROSITE" id="PS00018">
    <property type="entry name" value="EF_HAND_1"/>
    <property type="match status" value="1"/>
</dbReference>
<dbReference type="InterPro" id="IPR011992">
    <property type="entry name" value="EF-hand-dom_pair"/>
</dbReference>
<dbReference type="AlphaFoldDB" id="A0AAE0CER7"/>
<sequence>MSSAYMNLALPIPASARVAKAVRTSSRLHNVVPRAFGKSASTRALKGRLFVTASTSTVENQTKVDEAFEMMSMWGPSMWGTPGISRDELIAALRDTTLTEKGIMEVLSIMDEDNSGLIDKEEFQAFFDRAPDAGDFNWTSTGTEESQKAYMEVLNGVFPGSASQTDFVASMTNILGGRGFTRDNSIQMISLCRDEITRDLIEQLDGLWGQSFNISSLAGLIFCGCTSFKAAMSHAPEVLPGTNEKFVFTVAPHIAIDEKGNIGAVKRVGIAATSSACGALIAFTNEAKGGKCSFGVDMTDVEMSLLRQSLASNMNLASMSGTNLETVTKTAAKVIQKQLEETLAIVIPPGSNKDYAVCVGVQIHGPANKGYFQCVDMYDVTNDEKTDLMPVYRDVLESRQQKSGSFIWAQNQISKFANEQLLASAQKVIANNELSRLQFLVEKGLPLRAKNKATGASLMHLACSSGALPIVKFLALKDSKLKDTTDIEGATPLQVAIENDHDDIVEFLLSIGSRYVSMKVKR</sequence>
<dbReference type="InterPro" id="IPR018247">
    <property type="entry name" value="EF_Hand_1_Ca_BS"/>
</dbReference>
<dbReference type="Pfam" id="PF12796">
    <property type="entry name" value="Ank_2"/>
    <property type="match status" value="1"/>
</dbReference>
<dbReference type="Proteomes" id="UP001190700">
    <property type="component" value="Unassembled WGS sequence"/>
</dbReference>
<reference evidence="4 5" key="1">
    <citation type="journal article" date="2015" name="Genome Biol. Evol.">
        <title>Comparative Genomics of a Bacterivorous Green Alga Reveals Evolutionary Causalities and Consequences of Phago-Mixotrophic Mode of Nutrition.</title>
        <authorList>
            <person name="Burns J.A."/>
            <person name="Paasch A."/>
            <person name="Narechania A."/>
            <person name="Kim E."/>
        </authorList>
    </citation>
    <scope>NUCLEOTIDE SEQUENCE [LARGE SCALE GENOMIC DNA]</scope>
    <source>
        <strain evidence="4 5">PLY_AMNH</strain>
    </source>
</reference>
<name>A0AAE0CER7_9CHLO</name>
<evidence type="ECO:0000313" key="5">
    <source>
        <dbReference type="Proteomes" id="UP001190700"/>
    </source>
</evidence>
<keyword evidence="1" id="KW-0106">Calcium</keyword>
<dbReference type="EMBL" id="LGRX02025032">
    <property type="protein sequence ID" value="KAK3253038.1"/>
    <property type="molecule type" value="Genomic_DNA"/>
</dbReference>
<protein>
    <recommendedName>
        <fullName evidence="3">EF-hand domain-containing protein</fullName>
    </recommendedName>
</protein>
<dbReference type="InterPro" id="IPR002110">
    <property type="entry name" value="Ankyrin_rpt"/>
</dbReference>
<dbReference type="SUPFAM" id="SSF48403">
    <property type="entry name" value="Ankyrin repeat"/>
    <property type="match status" value="1"/>
</dbReference>
<evidence type="ECO:0000313" key="4">
    <source>
        <dbReference type="EMBL" id="KAK3253038.1"/>
    </source>
</evidence>
<dbReference type="PROSITE" id="PS50297">
    <property type="entry name" value="ANK_REP_REGION"/>
    <property type="match status" value="1"/>
</dbReference>
<dbReference type="PANTHER" id="PTHR38016">
    <property type="entry name" value="UNNAMED PRODUCT"/>
    <property type="match status" value="1"/>
</dbReference>
<dbReference type="SMART" id="SM00248">
    <property type="entry name" value="ANK"/>
    <property type="match status" value="2"/>
</dbReference>
<dbReference type="PANTHER" id="PTHR38016:SF1">
    <property type="entry name" value="LIMITING CO2-INDUCIBLE PROTEIN B_C BETA CARBONYIC ANHYDRASE DOMAIN-CONTAINING PROTEIN"/>
    <property type="match status" value="1"/>
</dbReference>
<evidence type="ECO:0000256" key="2">
    <source>
        <dbReference type="PROSITE-ProRule" id="PRU00023"/>
    </source>
</evidence>
<dbReference type="Gene3D" id="1.10.238.10">
    <property type="entry name" value="EF-hand"/>
    <property type="match status" value="1"/>
</dbReference>
<comment type="caution">
    <text evidence="4">The sequence shown here is derived from an EMBL/GenBank/DDBJ whole genome shotgun (WGS) entry which is preliminary data.</text>
</comment>
<feature type="repeat" description="ANK" evidence="2">
    <location>
        <begin position="488"/>
        <end position="513"/>
    </location>
</feature>
<feature type="domain" description="EF-hand" evidence="3">
    <location>
        <begin position="98"/>
        <end position="133"/>
    </location>
</feature>
<dbReference type="Pfam" id="PF18599">
    <property type="entry name" value="LCIB_C_CA"/>
    <property type="match status" value="1"/>
</dbReference>
<keyword evidence="5" id="KW-1185">Reference proteome</keyword>
<dbReference type="InterPro" id="IPR002048">
    <property type="entry name" value="EF_hand_dom"/>
</dbReference>
<evidence type="ECO:0000256" key="1">
    <source>
        <dbReference type="ARBA" id="ARBA00022837"/>
    </source>
</evidence>
<dbReference type="InterPro" id="IPR040703">
    <property type="entry name" value="LCIB/C_CA"/>
</dbReference>
<dbReference type="SUPFAM" id="SSF47473">
    <property type="entry name" value="EF-hand"/>
    <property type="match status" value="1"/>
</dbReference>
<gene>
    <name evidence="4" type="ORF">CYMTET_37693</name>
</gene>
<dbReference type="Gene3D" id="1.25.40.20">
    <property type="entry name" value="Ankyrin repeat-containing domain"/>
    <property type="match status" value="1"/>
</dbReference>
<organism evidence="4 5">
    <name type="scientific">Cymbomonas tetramitiformis</name>
    <dbReference type="NCBI Taxonomy" id="36881"/>
    <lineage>
        <taxon>Eukaryota</taxon>
        <taxon>Viridiplantae</taxon>
        <taxon>Chlorophyta</taxon>
        <taxon>Pyramimonadophyceae</taxon>
        <taxon>Pyramimonadales</taxon>
        <taxon>Pyramimonadaceae</taxon>
        <taxon>Cymbomonas</taxon>
    </lineage>
</organism>
<dbReference type="GO" id="GO:0005509">
    <property type="term" value="F:calcium ion binding"/>
    <property type="evidence" value="ECO:0007669"/>
    <property type="project" value="InterPro"/>
</dbReference>
<keyword evidence="2" id="KW-0040">ANK repeat</keyword>